<keyword evidence="7" id="KW-1185">Reference proteome</keyword>
<evidence type="ECO:0000256" key="3">
    <source>
        <dbReference type="SAM" id="Phobius"/>
    </source>
</evidence>
<protein>
    <recommendedName>
        <fullName evidence="5">FAS1 domain-containing protein</fullName>
    </recommendedName>
</protein>
<keyword evidence="3" id="KW-1133">Transmembrane helix</keyword>
<dbReference type="InterPro" id="IPR036378">
    <property type="entry name" value="FAS1_dom_sf"/>
</dbReference>
<comment type="similarity">
    <text evidence="1">Belongs to the fasciclin-like AGP family.</text>
</comment>
<feature type="domain" description="FAS1" evidence="5">
    <location>
        <begin position="72"/>
        <end position="201"/>
    </location>
</feature>
<evidence type="ECO:0000256" key="2">
    <source>
        <dbReference type="SAM" id="MobiDB-lite"/>
    </source>
</evidence>
<accession>A0AAD2EBR8</accession>
<evidence type="ECO:0000313" key="6">
    <source>
        <dbReference type="EMBL" id="CAI9783508.1"/>
    </source>
</evidence>
<reference evidence="6" key="1">
    <citation type="submission" date="2023-05" db="EMBL/GenBank/DDBJ databases">
        <authorList>
            <person name="Huff M."/>
        </authorList>
    </citation>
    <scope>NUCLEOTIDE SEQUENCE</scope>
</reference>
<evidence type="ECO:0000313" key="7">
    <source>
        <dbReference type="Proteomes" id="UP000834106"/>
    </source>
</evidence>
<keyword evidence="3" id="KW-0812">Transmembrane</keyword>
<dbReference type="InterPro" id="IPR000782">
    <property type="entry name" value="FAS1_domain"/>
</dbReference>
<dbReference type="Gene3D" id="2.30.180.10">
    <property type="entry name" value="FAS1 domain"/>
    <property type="match status" value="1"/>
</dbReference>
<dbReference type="FunFam" id="2.30.180.10:FF:000046">
    <property type="entry name" value="Fasciclin-like arabinogalactan family protein"/>
    <property type="match status" value="1"/>
</dbReference>
<keyword evidence="3" id="KW-0472">Membrane</keyword>
<evidence type="ECO:0000259" key="5">
    <source>
        <dbReference type="PROSITE" id="PS50213"/>
    </source>
</evidence>
<dbReference type="SMART" id="SM00554">
    <property type="entry name" value="FAS1"/>
    <property type="match status" value="1"/>
</dbReference>
<evidence type="ECO:0000256" key="4">
    <source>
        <dbReference type="SAM" id="SignalP"/>
    </source>
</evidence>
<dbReference type="AlphaFoldDB" id="A0AAD2EBR8"/>
<feature type="transmembrane region" description="Helical" evidence="3">
    <location>
        <begin position="253"/>
        <end position="276"/>
    </location>
</feature>
<dbReference type="PROSITE" id="PS50213">
    <property type="entry name" value="FAS1"/>
    <property type="match status" value="1"/>
</dbReference>
<feature type="chain" id="PRO_5041950580" description="FAS1 domain-containing protein" evidence="4">
    <location>
        <begin position="22"/>
        <end position="280"/>
    </location>
</feature>
<dbReference type="Pfam" id="PF02469">
    <property type="entry name" value="Fasciclin"/>
    <property type="match status" value="1"/>
</dbReference>
<dbReference type="SUPFAM" id="SSF82153">
    <property type="entry name" value="FAS1 domain"/>
    <property type="match status" value="1"/>
</dbReference>
<dbReference type="EMBL" id="OU503055">
    <property type="protein sequence ID" value="CAI9783508.1"/>
    <property type="molecule type" value="Genomic_DNA"/>
</dbReference>
<gene>
    <name evidence="6" type="ORF">FPE_LOCUS31029</name>
</gene>
<proteinExistence type="inferred from homology"/>
<feature type="signal peptide" evidence="4">
    <location>
        <begin position="1"/>
        <end position="21"/>
    </location>
</feature>
<dbReference type="InterPro" id="IPR052806">
    <property type="entry name" value="Fasciclin-like_AGP"/>
</dbReference>
<dbReference type="PANTHER" id="PTHR33985:SF5">
    <property type="entry name" value="FASCICLIN-LIKE ARABINOGALACTAN FAMILY PROTEIN"/>
    <property type="match status" value="1"/>
</dbReference>
<sequence length="280" mass="30138">MANSSFLCLILLVTILGAITGVNHVSAANPSPPSPFPSSIPLPHQRFPPTPYLPPSPPPPPMQLAEIPKQQMNNIIDALIGAGDFAGWINFLSSTNPSSLSFTATFFVPSNDAISQFPTATAAGTNFDPFIVPYHIVPQRLSFSDLQQFSTLTRLPTLYPSKYIVITNNSRFNFTVDDSLVTHPDILVNAAFSVHGIKNVLDYNVYGGNDNGLFSPPPPQPDNTTASTQVPGPILVSPPPNDSKPVDETILDVSFGVACFCDVFVIIFWIGCAVFASKIH</sequence>
<organism evidence="6 7">
    <name type="scientific">Fraxinus pennsylvanica</name>
    <dbReference type="NCBI Taxonomy" id="56036"/>
    <lineage>
        <taxon>Eukaryota</taxon>
        <taxon>Viridiplantae</taxon>
        <taxon>Streptophyta</taxon>
        <taxon>Embryophyta</taxon>
        <taxon>Tracheophyta</taxon>
        <taxon>Spermatophyta</taxon>
        <taxon>Magnoliopsida</taxon>
        <taxon>eudicotyledons</taxon>
        <taxon>Gunneridae</taxon>
        <taxon>Pentapetalae</taxon>
        <taxon>asterids</taxon>
        <taxon>lamiids</taxon>
        <taxon>Lamiales</taxon>
        <taxon>Oleaceae</taxon>
        <taxon>Oleeae</taxon>
        <taxon>Fraxinus</taxon>
    </lineage>
</organism>
<feature type="region of interest" description="Disordered" evidence="2">
    <location>
        <begin position="212"/>
        <end position="242"/>
    </location>
</feature>
<dbReference type="Proteomes" id="UP000834106">
    <property type="component" value="Chromosome 20"/>
</dbReference>
<evidence type="ECO:0000256" key="1">
    <source>
        <dbReference type="ARBA" id="ARBA00007843"/>
    </source>
</evidence>
<keyword evidence="4" id="KW-0732">Signal</keyword>
<name>A0AAD2EBR8_9LAMI</name>
<dbReference type="PANTHER" id="PTHR33985">
    <property type="entry name" value="OS02G0491300 PROTEIN-RELATED"/>
    <property type="match status" value="1"/>
</dbReference>